<dbReference type="Gene3D" id="2.60.40.3140">
    <property type="match status" value="1"/>
</dbReference>
<evidence type="ECO:0000313" key="2">
    <source>
        <dbReference type="EMBL" id="CUP48904.1"/>
    </source>
</evidence>
<reference evidence="2 3" key="1">
    <citation type="submission" date="2015-09" db="EMBL/GenBank/DDBJ databases">
        <authorList>
            <consortium name="Pathogen Informatics"/>
        </authorList>
    </citation>
    <scope>NUCLEOTIDE SEQUENCE [LARGE SCALE GENOMIC DNA]</scope>
    <source>
        <strain evidence="2 3">2789STDY5834846</strain>
    </source>
</reference>
<protein>
    <recommendedName>
        <fullName evidence="4">DUF3857 domain-containing protein</fullName>
    </recommendedName>
</protein>
<dbReference type="EMBL" id="CZAE01000012">
    <property type="protein sequence ID" value="CUP48904.1"/>
    <property type="molecule type" value="Genomic_DNA"/>
</dbReference>
<feature type="signal peptide" evidence="1">
    <location>
        <begin position="1"/>
        <end position="18"/>
    </location>
</feature>
<dbReference type="Gene3D" id="2.60.120.1130">
    <property type="match status" value="1"/>
</dbReference>
<dbReference type="AlphaFoldDB" id="A0A174NJU6"/>
<keyword evidence="1" id="KW-0732">Signal</keyword>
<evidence type="ECO:0008006" key="4">
    <source>
        <dbReference type="Google" id="ProtNLM"/>
    </source>
</evidence>
<organism evidence="2 3">
    <name type="scientific">Bacteroides faecis</name>
    <dbReference type="NCBI Taxonomy" id="674529"/>
    <lineage>
        <taxon>Bacteria</taxon>
        <taxon>Pseudomonadati</taxon>
        <taxon>Bacteroidota</taxon>
        <taxon>Bacteroidia</taxon>
        <taxon>Bacteroidales</taxon>
        <taxon>Bacteroidaceae</taxon>
        <taxon>Bacteroides</taxon>
    </lineage>
</organism>
<proteinExistence type="predicted"/>
<dbReference type="RefSeq" id="WP_055269875.1">
    <property type="nucleotide sequence ID" value="NZ_CP103271.1"/>
</dbReference>
<feature type="chain" id="PRO_5008029112" description="DUF3857 domain-containing protein" evidence="1">
    <location>
        <begin position="19"/>
        <end position="671"/>
    </location>
</feature>
<name>A0A174NJU6_9BACE</name>
<sequence length="671" mass="77070">MKTALIWILLLLGCQGFAQQTATDSFKPSMKYGKPSEEELAMTTYAPDTSATAVVLYSKCEVRYDLLANNFRILYNYEVKIKVLKSEGASYADIRIPYYSNESNAVITLKESISQLDASAYNMEGGEMVRTKMKRDLVFTERINKQYMQLKFSIPAVREGTVFEYKYQLSSDLYYSINLWEAQRDIPVIFTQYDITIPEYFKFNLDMRGPHPMASKDETSSLTFLLSLPGGQTEMLSCNGRHMIFTGEHLPALRPDNYVWCANDYMSSVYFELRGVDFPGSFYRSFTHTWEEIDQMLLQDEDFGAMLKMRNPYRDEMASLSLDQLPDRQNRIAAIYTFLKQKISWNGQYGLYGNEVKKAVKNGTGSNADINFILMSMLRDAQIPCYPAVMSRKDRGILPYSYPSIQKLNTFIVGIADTDSTLVFLDGSVINGYMNTLPPVLMVNRARLISETAGGRWMNLSKLGKNQIRATVRAQIHPDGQITGDRNAVYMGQYAANLRRRYYAAKDSTEYINQLETEENIKVKKFETRELNVFSPRITEFLDFEKQATVNDDLIYVNPMIFLHVSKCPFIQTERQLPLEMPYTEHILQATMLTIPEGYAVEELPKPLNLKTEDGQDIVRYNISQSGNTINVTYTFIANKLLHLATEYPTVKMFWENVAEKNNELIVLKKQ</sequence>
<dbReference type="Gene3D" id="3.10.620.30">
    <property type="match status" value="1"/>
</dbReference>
<gene>
    <name evidence="2" type="ORF">ERS852461_02689</name>
</gene>
<evidence type="ECO:0000256" key="1">
    <source>
        <dbReference type="SAM" id="SignalP"/>
    </source>
</evidence>
<accession>A0A174NJU6</accession>
<evidence type="ECO:0000313" key="3">
    <source>
        <dbReference type="Proteomes" id="UP000095606"/>
    </source>
</evidence>
<dbReference type="Proteomes" id="UP000095606">
    <property type="component" value="Unassembled WGS sequence"/>
</dbReference>